<evidence type="ECO:0000259" key="1">
    <source>
        <dbReference type="Pfam" id="PF21321"/>
    </source>
</evidence>
<protein>
    <submittedName>
        <fullName evidence="2">DUF433 domain-containing protein</fullName>
    </submittedName>
</protein>
<dbReference type="AlphaFoldDB" id="A0A4R0K0B3"/>
<accession>A0A4R0K0B3</accession>
<evidence type="ECO:0000313" key="2">
    <source>
        <dbReference type="EMBL" id="TCC53333.1"/>
    </source>
</evidence>
<dbReference type="Pfam" id="PF21321">
    <property type="entry name" value="HTH_66"/>
    <property type="match status" value="1"/>
</dbReference>
<name>A0A4R0K0B3_9ACTN</name>
<sequence length="213" mass="23776">MTDIYTTPLLTARETARYLKMPESTLDTWLSDNSGASLVHAVRPERRGWPRVPFVGIIEAYVLRTLRDELGFSMPTVRRAADLVRSEFADAYALASERIATDGIELFVRVADESLVRAPDRQGAFPEVLADYLRYISWDAAGAPERLRLPQYPSEAEVVIDPRFGWGAPVLAKSKVPVEAMVSLWRTGEPISVVAEEYELPADVVENVLRQAA</sequence>
<evidence type="ECO:0000313" key="3">
    <source>
        <dbReference type="Proteomes" id="UP000293342"/>
    </source>
</evidence>
<reference evidence="2 3" key="1">
    <citation type="submission" date="2019-02" db="EMBL/GenBank/DDBJ databases">
        <title>Kribbella capetownensis sp. nov. and Kribbella speibonae sp. nov., isolated from soil.</title>
        <authorList>
            <person name="Curtis S.M."/>
            <person name="Norton I."/>
            <person name="Everest G.J."/>
            <person name="Meyers P.R."/>
        </authorList>
    </citation>
    <scope>NUCLEOTIDE SEQUENCE [LARGE SCALE GENOMIC DNA]</scope>
    <source>
        <strain evidence="2 3">YM53</strain>
    </source>
</reference>
<dbReference type="EMBL" id="SJKD01000001">
    <property type="protein sequence ID" value="TCC53333.1"/>
    <property type="molecule type" value="Genomic_DNA"/>
</dbReference>
<dbReference type="InterPro" id="IPR048708">
    <property type="entry name" value="VapB45-like_HTH"/>
</dbReference>
<dbReference type="OrthoDB" id="3699668at2"/>
<dbReference type="RefSeq" id="WP_131512173.1">
    <property type="nucleotide sequence ID" value="NZ_SJKD01000001.1"/>
</dbReference>
<organism evidence="2 3">
    <name type="scientific">Kribbella capetownensis</name>
    <dbReference type="NCBI Taxonomy" id="1572659"/>
    <lineage>
        <taxon>Bacteria</taxon>
        <taxon>Bacillati</taxon>
        <taxon>Actinomycetota</taxon>
        <taxon>Actinomycetes</taxon>
        <taxon>Propionibacteriales</taxon>
        <taxon>Kribbellaceae</taxon>
        <taxon>Kribbella</taxon>
    </lineage>
</organism>
<dbReference type="Pfam" id="PF04255">
    <property type="entry name" value="DUF433"/>
    <property type="match status" value="1"/>
</dbReference>
<dbReference type="Proteomes" id="UP000293342">
    <property type="component" value="Unassembled WGS sequence"/>
</dbReference>
<dbReference type="InterPro" id="IPR007367">
    <property type="entry name" value="DUF433"/>
</dbReference>
<feature type="domain" description="Putative antitoxin VapB45-like DNA-binding HTH" evidence="1">
    <location>
        <begin position="8"/>
        <end position="68"/>
    </location>
</feature>
<gene>
    <name evidence="2" type="ORF">E0H75_06390</name>
</gene>
<keyword evidence="3" id="KW-1185">Reference proteome</keyword>
<proteinExistence type="predicted"/>
<comment type="caution">
    <text evidence="2">The sequence shown here is derived from an EMBL/GenBank/DDBJ whole genome shotgun (WGS) entry which is preliminary data.</text>
</comment>